<evidence type="ECO:0000259" key="3">
    <source>
        <dbReference type="Pfam" id="PF03572"/>
    </source>
</evidence>
<evidence type="ECO:0000256" key="1">
    <source>
        <dbReference type="SAM" id="MobiDB-lite"/>
    </source>
</evidence>
<feature type="region of interest" description="Disordered" evidence="1">
    <location>
        <begin position="245"/>
        <end position="268"/>
    </location>
</feature>
<protein>
    <recommendedName>
        <fullName evidence="3">Tail specific protease domain-containing protein</fullName>
    </recommendedName>
</protein>
<accession>A0ABQ9XTV9</accession>
<feature type="domain" description="Tail specific protease" evidence="3">
    <location>
        <begin position="324"/>
        <end position="512"/>
    </location>
</feature>
<gene>
    <name evidence="4" type="ORF">BLNAU_10054</name>
</gene>
<evidence type="ECO:0000313" key="5">
    <source>
        <dbReference type="Proteomes" id="UP001281761"/>
    </source>
</evidence>
<dbReference type="Pfam" id="PF03572">
    <property type="entry name" value="Peptidase_S41"/>
    <property type="match status" value="1"/>
</dbReference>
<dbReference type="EMBL" id="JARBJD010000072">
    <property type="protein sequence ID" value="KAK2954915.1"/>
    <property type="molecule type" value="Genomic_DNA"/>
</dbReference>
<dbReference type="Proteomes" id="UP001281761">
    <property type="component" value="Unassembled WGS sequence"/>
</dbReference>
<comment type="caution">
    <text evidence="4">The sequence shown here is derived from an EMBL/GenBank/DDBJ whole genome shotgun (WGS) entry which is preliminary data.</text>
</comment>
<proteinExistence type="predicted"/>
<keyword evidence="5" id="KW-1185">Reference proteome</keyword>
<dbReference type="InterPro" id="IPR052766">
    <property type="entry name" value="S41A_metabolite_peptidase"/>
</dbReference>
<keyword evidence="2" id="KW-1133">Transmembrane helix</keyword>
<dbReference type="SUPFAM" id="SSF52096">
    <property type="entry name" value="ClpP/crotonase"/>
    <property type="match status" value="1"/>
</dbReference>
<feature type="transmembrane region" description="Helical" evidence="2">
    <location>
        <begin position="692"/>
        <end position="718"/>
    </location>
</feature>
<evidence type="ECO:0000313" key="4">
    <source>
        <dbReference type="EMBL" id="KAK2954915.1"/>
    </source>
</evidence>
<evidence type="ECO:0000256" key="2">
    <source>
        <dbReference type="SAM" id="Phobius"/>
    </source>
</evidence>
<name>A0ABQ9XTV9_9EUKA</name>
<dbReference type="InterPro" id="IPR005151">
    <property type="entry name" value="Tail-specific_protease"/>
</dbReference>
<sequence>MSVDKIYECLQSIPWSPTSSETTNLLSTVRRYLQEYVFLDVAKNPPPDTFTSPIDLLAEFDAIKPSNYEYAIDFYHAINNVIGKVNDPHLSFNPPCTSYLYYLFPYTFSVVGTPPKLVLKSQETLSLSSRHGLEYDSRLNYIIDNMTLTEEFEDGKDPLDIMHEFAEEYVHHSKSPSNRFNYALRNGFGIRSSGTFKPPKPVKFLGRKTADSPTEPFVIDFYGFFNSEYAIDDISALCPLKKNAKVNSDEESPSNATLPKDGSKYDPENEWVRKTDPRFTLHAPPLPQSPQIDTKTTTLSNNTLLVVASDTDVVIGRLDTESHTGYLRISSFSPSSITDFCNAVVEFMKVMKEQNVEKIILDVRENGGGYVQLQSQLLHLLYPSFFPYKQESDRPAGNWPSAYSEMLSKYQEYAVDPDTYQKMKPWKTNVTKTFKEVNGTEYTRQYQPRSRSWLGYNYMEKALKKKWNKKMIKNQHALFAPENVIVLTDGLCGSACSMFAKALADRHLARIVYCGGWPIANPTDIDIGSFGGGTVYSSDSVASVYSTVGRKKENPFPAFEREYTSLSFTSSIAYSLNPDTPDAMWEYAVSEPSAIVSFYDPPLDSTDHIYTVVSLIQPIFGVCDVGMNKNSTKCNSQTQNNRLYSHPCDPDTNKFNEEVCSLSGCVDGYYAQSGTCTAIPVQKLKGVPMNGWGVFWLVFGIVCFSLYALGQLFCCCVCGRK</sequence>
<keyword evidence="2" id="KW-0812">Transmembrane</keyword>
<organism evidence="4 5">
    <name type="scientific">Blattamonas nauphoetae</name>
    <dbReference type="NCBI Taxonomy" id="2049346"/>
    <lineage>
        <taxon>Eukaryota</taxon>
        <taxon>Metamonada</taxon>
        <taxon>Preaxostyla</taxon>
        <taxon>Oxymonadida</taxon>
        <taxon>Blattamonas</taxon>
    </lineage>
</organism>
<dbReference type="InterPro" id="IPR029045">
    <property type="entry name" value="ClpP/crotonase-like_dom_sf"/>
</dbReference>
<dbReference type="PANTHER" id="PTHR37049:SF4">
    <property type="entry name" value="RHODANESE DOMAIN-CONTAINING PROTEIN"/>
    <property type="match status" value="1"/>
</dbReference>
<reference evidence="4 5" key="1">
    <citation type="journal article" date="2022" name="bioRxiv">
        <title>Genomics of Preaxostyla Flagellates Illuminates Evolutionary Transitions and the Path Towards Mitochondrial Loss.</title>
        <authorList>
            <person name="Novak L.V.F."/>
            <person name="Treitli S.C."/>
            <person name="Pyrih J."/>
            <person name="Halakuc P."/>
            <person name="Pipaliya S.V."/>
            <person name="Vacek V."/>
            <person name="Brzon O."/>
            <person name="Soukal P."/>
            <person name="Eme L."/>
            <person name="Dacks J.B."/>
            <person name="Karnkowska A."/>
            <person name="Elias M."/>
            <person name="Hampl V."/>
        </authorList>
    </citation>
    <scope>NUCLEOTIDE SEQUENCE [LARGE SCALE GENOMIC DNA]</scope>
    <source>
        <strain evidence="4">NAU3</strain>
        <tissue evidence="4">Gut</tissue>
    </source>
</reference>
<keyword evidence="2" id="KW-0472">Membrane</keyword>
<dbReference type="PANTHER" id="PTHR37049">
    <property type="entry name" value="PEPTIDASE S41 FAMILY PROTEIN"/>
    <property type="match status" value="1"/>
</dbReference>
<dbReference type="Gene3D" id="3.90.226.10">
    <property type="entry name" value="2-enoyl-CoA Hydratase, Chain A, domain 1"/>
    <property type="match status" value="1"/>
</dbReference>